<name>A0A4R1FV70_9PAST</name>
<evidence type="ECO:0000313" key="1">
    <source>
        <dbReference type="EMBL" id="TCJ98837.1"/>
    </source>
</evidence>
<gene>
    <name evidence="1" type="ORF">EV694_1264</name>
</gene>
<dbReference type="Pfam" id="PF09684">
    <property type="entry name" value="Tail_P2_I"/>
    <property type="match status" value="1"/>
</dbReference>
<accession>A0A4R1FV70</accession>
<reference evidence="1 2" key="1">
    <citation type="submission" date="2019-03" db="EMBL/GenBank/DDBJ databases">
        <title>Genomic Encyclopedia of Type Strains, Phase IV (KMG-IV): sequencing the most valuable type-strain genomes for metagenomic binning, comparative biology and taxonomic classification.</title>
        <authorList>
            <person name="Goeker M."/>
        </authorList>
    </citation>
    <scope>NUCLEOTIDE SEQUENCE [LARGE SCALE GENOMIC DNA]</scope>
    <source>
        <strain evidence="1 2">DSM 15534</strain>
    </source>
</reference>
<organism evidence="1 2">
    <name type="scientific">Volucribacter psittacicida</name>
    <dbReference type="NCBI Taxonomy" id="203482"/>
    <lineage>
        <taxon>Bacteria</taxon>
        <taxon>Pseudomonadati</taxon>
        <taxon>Pseudomonadota</taxon>
        <taxon>Gammaproteobacteria</taxon>
        <taxon>Pasteurellales</taxon>
        <taxon>Pasteurellaceae</taxon>
        <taxon>Volucribacter</taxon>
    </lineage>
</organism>
<protein>
    <recommendedName>
        <fullName evidence="3">Tail protein P2 I</fullName>
    </recommendedName>
</protein>
<proteinExistence type="predicted"/>
<dbReference type="Proteomes" id="UP000294702">
    <property type="component" value="Unassembled WGS sequence"/>
</dbReference>
<sequence>MIKITLPFWLNKGELVKIARLFENWWGYILNLLQTQFNILDEENCSERILNLIAYQRDIERFNNEPLSLFRKRVKYAYINAKESGSKIGFIRIFERLGIGYVEIEERFDNENWDVIKIRLSDSQLSKNHELLNLIIRKYGRTCRRYTFEILTNEQVIIYQGEFNHDYQCFHLTINN</sequence>
<dbReference type="EMBL" id="SMFT01000002">
    <property type="protein sequence ID" value="TCJ98837.1"/>
    <property type="molecule type" value="Genomic_DNA"/>
</dbReference>
<keyword evidence="2" id="KW-1185">Reference proteome</keyword>
<comment type="caution">
    <text evidence="1">The sequence shown here is derived from an EMBL/GenBank/DDBJ whole genome shotgun (WGS) entry which is preliminary data.</text>
</comment>
<evidence type="ECO:0008006" key="3">
    <source>
        <dbReference type="Google" id="ProtNLM"/>
    </source>
</evidence>
<dbReference type="AlphaFoldDB" id="A0A4R1FV70"/>
<evidence type="ECO:0000313" key="2">
    <source>
        <dbReference type="Proteomes" id="UP000294702"/>
    </source>
</evidence>
<dbReference type="InterPro" id="IPR006521">
    <property type="entry name" value="Tail_protein_I"/>
</dbReference>